<gene>
    <name evidence="1" type="ORF">V8G54_004788</name>
</gene>
<name>A0AAQ3SBG6_VIGMU</name>
<evidence type="ECO:0000313" key="1">
    <source>
        <dbReference type="EMBL" id="WVZ26244.1"/>
    </source>
</evidence>
<organism evidence="1 2">
    <name type="scientific">Vigna mungo</name>
    <name type="common">Black gram</name>
    <name type="synonym">Phaseolus mungo</name>
    <dbReference type="NCBI Taxonomy" id="3915"/>
    <lineage>
        <taxon>Eukaryota</taxon>
        <taxon>Viridiplantae</taxon>
        <taxon>Streptophyta</taxon>
        <taxon>Embryophyta</taxon>
        <taxon>Tracheophyta</taxon>
        <taxon>Spermatophyta</taxon>
        <taxon>Magnoliopsida</taxon>
        <taxon>eudicotyledons</taxon>
        <taxon>Gunneridae</taxon>
        <taxon>Pentapetalae</taxon>
        <taxon>rosids</taxon>
        <taxon>fabids</taxon>
        <taxon>Fabales</taxon>
        <taxon>Fabaceae</taxon>
        <taxon>Papilionoideae</taxon>
        <taxon>50 kb inversion clade</taxon>
        <taxon>NPAAA clade</taxon>
        <taxon>indigoferoid/millettioid clade</taxon>
        <taxon>Phaseoleae</taxon>
        <taxon>Vigna</taxon>
    </lineage>
</organism>
<reference evidence="1 2" key="1">
    <citation type="journal article" date="2023" name="Life. Sci Alliance">
        <title>Evolutionary insights into 3D genome organization and epigenetic landscape of Vigna mungo.</title>
        <authorList>
            <person name="Junaid A."/>
            <person name="Singh B."/>
            <person name="Bhatia S."/>
        </authorList>
    </citation>
    <scope>NUCLEOTIDE SEQUENCE [LARGE SCALE GENOMIC DNA]</scope>
    <source>
        <strain evidence="1">Urdbean</strain>
    </source>
</reference>
<protein>
    <submittedName>
        <fullName evidence="1">Uncharacterized protein</fullName>
    </submittedName>
</protein>
<dbReference type="Proteomes" id="UP001374535">
    <property type="component" value="Chromosome 1"/>
</dbReference>
<keyword evidence="2" id="KW-1185">Reference proteome</keyword>
<proteinExistence type="predicted"/>
<dbReference type="AlphaFoldDB" id="A0AAQ3SBG6"/>
<dbReference type="EMBL" id="CP144700">
    <property type="protein sequence ID" value="WVZ26244.1"/>
    <property type="molecule type" value="Genomic_DNA"/>
</dbReference>
<sequence>MECNNVTTFFPFSHLQFHFDLVVDDFRKLLLEEATRKAGSEDNDYMKKVTESNIIMVGKSSRTNRAQDQAIFIAMETLNNKYSSPFLNNTLATAITVEARQEPHVPATLTNSTNLLLRQPLKQFSEKTIFGDLQHFLGATDVEALHEHSRRNHRFSLLPLQQPSQLLPEPAVHRHVTLADSNAQGLERRAHRVARLERFPHAAQRRRVDHHAVFPARGTYSLEPVRWRWSGFGGSEEVRVGVFFGKAEAFGVETGHEFP</sequence>
<evidence type="ECO:0000313" key="2">
    <source>
        <dbReference type="Proteomes" id="UP001374535"/>
    </source>
</evidence>
<accession>A0AAQ3SBG6</accession>